<evidence type="ECO:0000256" key="1">
    <source>
        <dbReference type="SAM" id="SignalP"/>
    </source>
</evidence>
<keyword evidence="3" id="KW-1185">Reference proteome</keyword>
<protein>
    <recommendedName>
        <fullName evidence="4">PBP domain-containing protein</fullName>
    </recommendedName>
</protein>
<dbReference type="OrthoDB" id="5393994at2"/>
<reference evidence="2 3" key="1">
    <citation type="submission" date="2019-07" db="EMBL/GenBank/DDBJ databases">
        <title>Genomic Encyclopedia of Archaeal and Bacterial Type Strains, Phase II (KMG-II): from individual species to whole genera.</title>
        <authorList>
            <person name="Goeker M."/>
        </authorList>
    </citation>
    <scope>NUCLEOTIDE SEQUENCE [LARGE SCALE GENOMIC DNA]</scope>
    <source>
        <strain evidence="2 3">ATCC BAA-1139</strain>
    </source>
</reference>
<feature type="signal peptide" evidence="1">
    <location>
        <begin position="1"/>
        <end position="24"/>
    </location>
</feature>
<dbReference type="RefSeq" id="WP_145024708.1">
    <property type="nucleotide sequence ID" value="NZ_VLLN01000025.1"/>
</dbReference>
<gene>
    <name evidence="2" type="ORF">JN12_03265</name>
</gene>
<dbReference type="SUPFAM" id="SSF53850">
    <property type="entry name" value="Periplasmic binding protein-like II"/>
    <property type="match status" value="1"/>
</dbReference>
<keyword evidence="1" id="KW-0732">Signal</keyword>
<comment type="caution">
    <text evidence="2">The sequence shown here is derived from an EMBL/GenBank/DDBJ whole genome shotgun (WGS) entry which is preliminary data.</text>
</comment>
<dbReference type="EMBL" id="VLLN01000025">
    <property type="protein sequence ID" value="TWJ16693.1"/>
    <property type="molecule type" value="Genomic_DNA"/>
</dbReference>
<evidence type="ECO:0000313" key="3">
    <source>
        <dbReference type="Proteomes" id="UP000319449"/>
    </source>
</evidence>
<organism evidence="2 3">
    <name type="scientific">Geobacter argillaceus</name>
    <dbReference type="NCBI Taxonomy" id="345631"/>
    <lineage>
        <taxon>Bacteria</taxon>
        <taxon>Pseudomonadati</taxon>
        <taxon>Thermodesulfobacteriota</taxon>
        <taxon>Desulfuromonadia</taxon>
        <taxon>Geobacterales</taxon>
        <taxon>Geobacteraceae</taxon>
        <taxon>Geobacter</taxon>
    </lineage>
</organism>
<dbReference type="Gene3D" id="3.40.190.10">
    <property type="entry name" value="Periplasmic binding protein-like II"/>
    <property type="match status" value="1"/>
</dbReference>
<evidence type="ECO:0008006" key="4">
    <source>
        <dbReference type="Google" id="ProtNLM"/>
    </source>
</evidence>
<accession>A0A562VFK2</accession>
<feature type="chain" id="PRO_5022225248" description="PBP domain-containing protein" evidence="1">
    <location>
        <begin position="25"/>
        <end position="438"/>
    </location>
</feature>
<proteinExistence type="predicted"/>
<name>A0A562VFK2_9BACT</name>
<dbReference type="AlphaFoldDB" id="A0A562VFK2"/>
<evidence type="ECO:0000313" key="2">
    <source>
        <dbReference type="EMBL" id="TWJ16693.1"/>
    </source>
</evidence>
<sequence length="438" mass="45627">MKKQIKTTALAGAAVLALSGVAGAAVIDLNVYGASAQYLFWNSAAPTFLTSVRGCTATSQAATADGKNGITKGTGCDGTANNTINIRYSAKASYDGIRAVSNVDPANTCAGQPGQRPMITDVGNTALLCQDVHLGASDVAGESFTQQSHGLLWGPMGGVQTDRVFTGVPTTGLTAYQPVVVPFGFFANKNIQVSTCASGVHAGNLCTTNTSAADCGAVGLCSTGTISNITREQAIQIFSGNTYAWTDFGASYSVTGDATNTVVACFRHAGSGTHSTLDNAVMNTKWGGSLAINASTVAPIVYFNDGASDEMKCINNNANLTTPGAIGYADGDQDLTSFTNVAALKYNGLLPRRNMIRNGAYDFFSNQWLYENPAKTPATGADTTKHTLITQLNTFAGNPANIPTSKAPYWAAKSEMVWNKATDQTYPVYAFPTAPQTP</sequence>
<dbReference type="Proteomes" id="UP000319449">
    <property type="component" value="Unassembled WGS sequence"/>
</dbReference>